<evidence type="ECO:0000313" key="2">
    <source>
        <dbReference type="Proteomes" id="UP000663586"/>
    </source>
</evidence>
<protein>
    <submittedName>
        <fullName evidence="1">DNA-binding transcriptional regulator, IclR family</fullName>
    </submittedName>
</protein>
<gene>
    <name evidence="1" type="ORF">AArcS_0355</name>
</gene>
<proteinExistence type="predicted"/>
<dbReference type="AlphaFoldDB" id="A0A897MTN6"/>
<dbReference type="KEGG" id="hara:AArcS_0355"/>
<dbReference type="EMBL" id="CP064786">
    <property type="protein sequence ID" value="QSG01585.1"/>
    <property type="molecule type" value="Genomic_DNA"/>
</dbReference>
<dbReference type="GO" id="GO:0003677">
    <property type="term" value="F:DNA binding"/>
    <property type="evidence" value="ECO:0007669"/>
    <property type="project" value="UniProtKB-KW"/>
</dbReference>
<dbReference type="GeneID" id="70683738"/>
<name>A0A897MTN6_9EURY</name>
<evidence type="ECO:0000313" key="1">
    <source>
        <dbReference type="EMBL" id="QSG01585.1"/>
    </source>
</evidence>
<sequence length="190" mass="21301">MPTEGEETALDHADQVLAAFEDATPQTAEGVAEEVGLDVETVRATLSALVEREALCHKAVRGRDDPEQRLTSEELDALTVELWYLPEERLAGGSVNLVVDDSEAIEDALDELSFPGASELMREWRRDAVRAAYEYLREREPVDAEAFREDVYPAHRAGYAGDNTWWDCIEPRLVELPGVERDDGTWRIAD</sequence>
<reference evidence="1" key="1">
    <citation type="submission" date="2020-11" db="EMBL/GenBank/DDBJ databases">
        <title>Carbohydrate-dependent, anaerobic sulfur respiration: A novel catabolism in halophilic archaea.</title>
        <authorList>
            <person name="Sorokin D.Y."/>
            <person name="Messina E."/>
            <person name="Smedile F."/>
            <person name="La Cono V."/>
            <person name="Hallsworth J.E."/>
            <person name="Yakimov M.M."/>
        </authorList>
    </citation>
    <scope>NUCLEOTIDE SEQUENCE</scope>
    <source>
        <strain evidence="1">AArc-S</strain>
    </source>
</reference>
<organism evidence="1 2">
    <name type="scientific">Natranaeroarchaeum sulfidigenes</name>
    <dbReference type="NCBI Taxonomy" id="2784880"/>
    <lineage>
        <taxon>Archaea</taxon>
        <taxon>Methanobacteriati</taxon>
        <taxon>Methanobacteriota</taxon>
        <taxon>Stenosarchaea group</taxon>
        <taxon>Halobacteria</taxon>
        <taxon>Halobacteriales</taxon>
        <taxon>Natronoarchaeaceae</taxon>
        <taxon>Natranaeroarchaeum</taxon>
    </lineage>
</organism>
<keyword evidence="1" id="KW-0238">DNA-binding</keyword>
<keyword evidence="2" id="KW-1185">Reference proteome</keyword>
<dbReference type="Proteomes" id="UP000663586">
    <property type="component" value="Chromosome"/>
</dbReference>
<dbReference type="RefSeq" id="WP_238478703.1">
    <property type="nucleotide sequence ID" value="NZ_CP064786.1"/>
</dbReference>
<accession>A0A897MTN6</accession>